<dbReference type="Proteomes" id="UP000295293">
    <property type="component" value="Unassembled WGS sequence"/>
</dbReference>
<dbReference type="EMBL" id="SNZH01000017">
    <property type="protein sequence ID" value="TDR39209.1"/>
    <property type="molecule type" value="Genomic_DNA"/>
</dbReference>
<dbReference type="AlphaFoldDB" id="A0A4R6YP07"/>
<dbReference type="Pfam" id="PF01904">
    <property type="entry name" value="DUF72"/>
    <property type="match status" value="1"/>
</dbReference>
<proteinExistence type="predicted"/>
<evidence type="ECO:0000313" key="1">
    <source>
        <dbReference type="EMBL" id="TDR39209.1"/>
    </source>
</evidence>
<dbReference type="SUPFAM" id="SSF117396">
    <property type="entry name" value="TM1631-like"/>
    <property type="match status" value="1"/>
</dbReference>
<dbReference type="PANTHER" id="PTHR30348:SF4">
    <property type="entry name" value="DUF72 DOMAIN-CONTAINING PROTEIN"/>
    <property type="match status" value="1"/>
</dbReference>
<dbReference type="Gene3D" id="3.20.20.410">
    <property type="entry name" value="Protein of unknown function UPF0759"/>
    <property type="match status" value="1"/>
</dbReference>
<dbReference type="InterPro" id="IPR002763">
    <property type="entry name" value="DUF72"/>
</dbReference>
<dbReference type="OrthoDB" id="9780310at2"/>
<name>A0A4R6YP07_9GAMM</name>
<comment type="caution">
    <text evidence="1">The sequence shown here is derived from an EMBL/GenBank/DDBJ whole genome shotgun (WGS) entry which is preliminary data.</text>
</comment>
<accession>A0A4R6YP07</accession>
<organism evidence="1 2">
    <name type="scientific">Tahibacter aquaticus</name>
    <dbReference type="NCBI Taxonomy" id="520092"/>
    <lineage>
        <taxon>Bacteria</taxon>
        <taxon>Pseudomonadati</taxon>
        <taxon>Pseudomonadota</taxon>
        <taxon>Gammaproteobacteria</taxon>
        <taxon>Lysobacterales</taxon>
        <taxon>Rhodanobacteraceae</taxon>
        <taxon>Tahibacter</taxon>
    </lineage>
</organism>
<reference evidence="1 2" key="1">
    <citation type="submission" date="2019-03" db="EMBL/GenBank/DDBJ databases">
        <title>Genomic Encyclopedia of Type Strains, Phase IV (KMG-IV): sequencing the most valuable type-strain genomes for metagenomic binning, comparative biology and taxonomic classification.</title>
        <authorList>
            <person name="Goeker M."/>
        </authorList>
    </citation>
    <scope>NUCLEOTIDE SEQUENCE [LARGE SCALE GENOMIC DNA]</scope>
    <source>
        <strain evidence="1 2">DSM 21667</strain>
    </source>
</reference>
<keyword evidence="2" id="KW-1185">Reference proteome</keyword>
<protein>
    <submittedName>
        <fullName evidence="1">Uncharacterized protein YecE (DUF72 family)</fullName>
    </submittedName>
</protein>
<dbReference type="PANTHER" id="PTHR30348">
    <property type="entry name" value="UNCHARACTERIZED PROTEIN YECE"/>
    <property type="match status" value="1"/>
</dbReference>
<sequence length="241" mass="27586">MPLRILAGASGYSFKEWKGAFYPQVIRPEAMLAYYAERLHTVEINSSFYALPKAEIVARWAASVPEDFRFSIKAPQAITHRARLKDTAADELAQLYRVLEVLGDKRGPVLFQLPPTMKKDLPRLRGFLQLLPADHRAVFEFRHDSWFDDEVYACLRDCAAVLCLSEREDASAPPLVQTADWGYVRLRLEAYGESDLAEWLQRFRATHWNTVHVYFQHNVTAPGYAADLLRLAAKKRSKAET</sequence>
<dbReference type="RefSeq" id="WP_133821061.1">
    <property type="nucleotide sequence ID" value="NZ_SNZH01000017.1"/>
</dbReference>
<gene>
    <name evidence="1" type="ORF">DFR29_117119</name>
</gene>
<dbReference type="InterPro" id="IPR036520">
    <property type="entry name" value="UPF0759_sf"/>
</dbReference>
<evidence type="ECO:0000313" key="2">
    <source>
        <dbReference type="Proteomes" id="UP000295293"/>
    </source>
</evidence>